<evidence type="ECO:0000259" key="3">
    <source>
        <dbReference type="Pfam" id="PF18129"/>
    </source>
</evidence>
<reference evidence="6 7" key="1">
    <citation type="submission" date="2017-12" db="EMBL/GenBank/DDBJ databases">
        <title>High-resolution comparative analysis of great ape genomes.</title>
        <authorList>
            <person name="Pollen A."/>
            <person name="Hastie A."/>
            <person name="Hormozdiari F."/>
            <person name="Dougherty M."/>
            <person name="Liu R."/>
            <person name="Chaisson M."/>
            <person name="Hoppe E."/>
            <person name="Hill C."/>
            <person name="Pang A."/>
            <person name="Hillier L."/>
            <person name="Baker C."/>
            <person name="Armstrong J."/>
            <person name="Shendure J."/>
            <person name="Paten B."/>
            <person name="Wilson R."/>
            <person name="Chao H."/>
            <person name="Schneider V."/>
            <person name="Ventura M."/>
            <person name="Kronenberg Z."/>
            <person name="Murali S."/>
            <person name="Gordon D."/>
            <person name="Cantsilieris S."/>
            <person name="Munson K."/>
            <person name="Nelson B."/>
            <person name="Raja A."/>
            <person name="Underwood J."/>
            <person name="Diekhans M."/>
            <person name="Fiddes I."/>
            <person name="Haussler D."/>
            <person name="Eichler E."/>
        </authorList>
    </citation>
    <scope>NUCLEOTIDE SEQUENCE [LARGE SCALE GENOMIC DNA]</scope>
    <source>
        <strain evidence="6">Yerkes chimp pedigree #C0471</strain>
    </source>
</reference>
<comment type="caution">
    <text evidence="6">The sequence shown here is derived from an EMBL/GenBank/DDBJ whole genome shotgun (WGS) entry which is preliminary data.</text>
</comment>
<dbReference type="InterPro" id="IPR040992">
    <property type="entry name" value="XRN1_D1"/>
</dbReference>
<proteinExistence type="predicted"/>
<dbReference type="Pfam" id="PF18129">
    <property type="entry name" value="SH3_12"/>
    <property type="match status" value="1"/>
</dbReference>
<feature type="compositionally biased region" description="Polar residues" evidence="1">
    <location>
        <begin position="1076"/>
        <end position="1095"/>
    </location>
</feature>
<evidence type="ECO:0000259" key="5">
    <source>
        <dbReference type="Pfam" id="PF18334"/>
    </source>
</evidence>
<dbReference type="AlphaFoldDB" id="A0A2J8P376"/>
<dbReference type="PANTHER" id="PTHR12341">
    <property type="entry name" value="5'-&gt;3' EXORIBONUCLEASE"/>
    <property type="match status" value="1"/>
</dbReference>
<dbReference type="SUPFAM" id="SSF54768">
    <property type="entry name" value="dsRNA-binding domain-like"/>
    <property type="match status" value="1"/>
</dbReference>
<dbReference type="InterPro" id="IPR047007">
    <property type="entry name" value="XRN1_D1_sf"/>
</dbReference>
<organism evidence="6 7">
    <name type="scientific">Pan troglodytes</name>
    <name type="common">Chimpanzee</name>
    <dbReference type="NCBI Taxonomy" id="9598"/>
    <lineage>
        <taxon>Eukaryota</taxon>
        <taxon>Metazoa</taxon>
        <taxon>Chordata</taxon>
        <taxon>Craniata</taxon>
        <taxon>Vertebrata</taxon>
        <taxon>Euteleostomi</taxon>
        <taxon>Mammalia</taxon>
        <taxon>Eutheria</taxon>
        <taxon>Euarchontoglires</taxon>
        <taxon>Primates</taxon>
        <taxon>Haplorrhini</taxon>
        <taxon>Catarrhini</taxon>
        <taxon>Hominidae</taxon>
        <taxon>Pan</taxon>
    </lineage>
</organism>
<feature type="domain" description="Exoribonuclease Xrn1 D2/D3" evidence="5">
    <location>
        <begin position="315"/>
        <end position="540"/>
    </location>
</feature>
<feature type="region of interest" description="Disordered" evidence="1">
    <location>
        <begin position="1072"/>
        <end position="1158"/>
    </location>
</feature>
<feature type="domain" description="5'-3' exoribonuclease 1 SH3-like" evidence="3">
    <location>
        <begin position="567"/>
        <end position="636"/>
    </location>
</feature>
<dbReference type="InterPro" id="IPR041385">
    <property type="entry name" value="SH3_12"/>
</dbReference>
<dbReference type="Pfam" id="PF18334">
    <property type="entry name" value="XRN1_D2_D3"/>
    <property type="match status" value="1"/>
</dbReference>
<evidence type="ECO:0000259" key="2">
    <source>
        <dbReference type="Pfam" id="PF17846"/>
    </source>
</evidence>
<feature type="domain" description="5'-3' exoribonuclease 1 D1" evidence="4">
    <location>
        <begin position="121"/>
        <end position="309"/>
    </location>
</feature>
<feature type="region of interest" description="Disordered" evidence="1">
    <location>
        <begin position="657"/>
        <end position="682"/>
    </location>
</feature>
<feature type="compositionally biased region" description="Low complexity" evidence="1">
    <location>
        <begin position="663"/>
        <end position="680"/>
    </location>
</feature>
<dbReference type="Pfam" id="PF18332">
    <property type="entry name" value="XRN1_D1"/>
    <property type="match status" value="1"/>
</dbReference>
<evidence type="ECO:0000256" key="1">
    <source>
        <dbReference type="SAM" id="MobiDB-lite"/>
    </source>
</evidence>
<evidence type="ECO:0000313" key="6">
    <source>
        <dbReference type="EMBL" id="PNI78465.1"/>
    </source>
</evidence>
<dbReference type="InterPro" id="IPR047008">
    <property type="entry name" value="XRN1_SH3_sf"/>
</dbReference>
<feature type="compositionally biased region" description="Polar residues" evidence="1">
    <location>
        <begin position="1116"/>
        <end position="1128"/>
    </location>
</feature>
<evidence type="ECO:0000259" key="4">
    <source>
        <dbReference type="Pfam" id="PF18332"/>
    </source>
</evidence>
<dbReference type="InterPro" id="IPR041106">
    <property type="entry name" value="XRN1_D2_D3"/>
</dbReference>
<dbReference type="Gene3D" id="2.30.30.750">
    <property type="match status" value="1"/>
</dbReference>
<protein>
    <submittedName>
        <fullName evidence="6">XRN1 isoform 10</fullName>
    </submittedName>
</protein>
<feature type="compositionally biased region" description="Basic residues" evidence="1">
    <location>
        <begin position="1129"/>
        <end position="1146"/>
    </location>
</feature>
<evidence type="ECO:0000313" key="7">
    <source>
        <dbReference type="Proteomes" id="UP000236370"/>
    </source>
</evidence>
<sequence length="1158" mass="129964">TNEDSPIIEYYPPDFKTDLNGKQQEWEAVVLIPFIDERLLEAMETCNHSLKKEERKRNQHSECLMYWYDRDTEFIYPSPWPEKFPAIERCCTRYKIISLDAWRVDINKNKITRIDQKALYFCGFPTLKHIKHKFFLKKSGVQVFQQSSRGENMMLEILVDAESDELTVENVASSVLGKSVFVNWPHLEEARVVAVSDGETKFYLEEPPGTQKLYSGRTAPPSKVVHLGDKEQSNWAKEVQGISEHYLRRKGIIINETSAVVYAQLLTGRKYQINQNGEVRLEKQWSKQVVPFVYQTIVKDIRAFDSRFSNIKTLDDLFPLRSMVFMLGTPYYGCTGEVQDSGDVITEGRIRVIFSIPCEPNLDALIQNQHKYSIKYNPGYVLASRLGVSGYLVSRFTGSIFIGRGSRRNPHGDHKANVGLNLKFNKKNEEVPGYTKKVGSEWMYSSAAEQLLAEYLERAPELFSYIAKNSQEDVFYEDDIWPGENENGAEKVQEIITWLKGHPVSTLSRSSCDLQILDAAIVEKIEEEVEKCKQRKNNKKVRVTVKPHLLYRPLEQQHGVIPDRDAEFCLFDRVVNVRENFSVPVGLRGTIIGIKGANREADVLFEVLFDEEFPGGLTIRCSPGRGYRLPTSALVNLSHGSRSETGNQKLTAIVKPQPAVHQHSSSSSVSSGHLGGLNHSPQSLFVPTQVPTKDDDEFCNIWQSLQGSGKMQHFQPTIQEKGAVLPQEISQVNQHHKSGFNDNSVKYQQRKHDPHRKFKEECKSPKAECWSQKMSNKQPNSGIENFLASLNISKENEVQSSHHGEPPSEEHLSPQSFAMKGTRMLKEILKIDGSNTVDHKNEIKQIANEIPISSNRRDEYGLPSQPKQNKKLASYMNKPHSANEYHNVQSMDNMCWPAPSQIPPVSTPVTELSRICSLVGMPQPDFSFLRTPQTMTVCQVKLSNGLLVHGPQCHSENEAKEKAALFALQQLGSLGMNFPLPSPVFANYPSAVPPGTIPPVFPPPTANIMPSSSHLFGSMPWGPSVPVPGKPFHHTLYSGTMPMAGGIPGGVHNQFIPLQVTKKRVANKKNFENKEAQSSQATPVQTSQPDSSNIVKVSPRESSSASLKSSPIAQPASFQVETASQGHSISHHKSTPISSSRRKSRKLAVNFGVSKPSE</sequence>
<dbReference type="Pfam" id="PF17846">
    <property type="entry name" value="XRN_M"/>
    <property type="match status" value="1"/>
</dbReference>
<dbReference type="InterPro" id="IPR027073">
    <property type="entry name" value="5_3_exoribonuclease"/>
</dbReference>
<feature type="non-terminal residue" evidence="6">
    <location>
        <position position="1"/>
    </location>
</feature>
<feature type="compositionally biased region" description="Low complexity" evidence="1">
    <location>
        <begin position="1100"/>
        <end position="1110"/>
    </location>
</feature>
<dbReference type="Gene3D" id="2.170.260.40">
    <property type="match status" value="1"/>
</dbReference>
<feature type="domain" description="Xrn1 helical" evidence="2">
    <location>
        <begin position="2"/>
        <end position="66"/>
    </location>
</feature>
<name>A0A2J8P376_PANTR</name>
<dbReference type="FunFam" id="2.170.260.40:FF:000001">
    <property type="entry name" value="5'-3' exoribonuclease 1"/>
    <property type="match status" value="1"/>
</dbReference>
<dbReference type="Proteomes" id="UP000236370">
    <property type="component" value="Unassembled WGS sequence"/>
</dbReference>
<dbReference type="EMBL" id="NBAG03000220">
    <property type="protein sequence ID" value="PNI78465.1"/>
    <property type="molecule type" value="Genomic_DNA"/>
</dbReference>
<dbReference type="InterPro" id="IPR041412">
    <property type="entry name" value="Xrn1_helical"/>
</dbReference>
<dbReference type="PANTHER" id="PTHR12341:SF7">
    <property type="entry name" value="5'-3' EXORIBONUCLEASE 1"/>
    <property type="match status" value="1"/>
</dbReference>
<accession>A0A2J8P376</accession>
<gene>
    <name evidence="6" type="ORF">CK820_G0006476</name>
</gene>
<dbReference type="FunFam" id="2.30.30.750:FF:000001">
    <property type="entry name" value="5'-3' exoribonuclease 1"/>
    <property type="match status" value="1"/>
</dbReference>
<dbReference type="Gene3D" id="1.25.40.1050">
    <property type="match status" value="1"/>
</dbReference>